<organism evidence="2 3">
    <name type="scientific">Pristionchus fissidentatus</name>
    <dbReference type="NCBI Taxonomy" id="1538716"/>
    <lineage>
        <taxon>Eukaryota</taxon>
        <taxon>Metazoa</taxon>
        <taxon>Ecdysozoa</taxon>
        <taxon>Nematoda</taxon>
        <taxon>Chromadorea</taxon>
        <taxon>Rhabditida</taxon>
        <taxon>Rhabditina</taxon>
        <taxon>Diplogasteromorpha</taxon>
        <taxon>Diplogasteroidea</taxon>
        <taxon>Neodiplogasteridae</taxon>
        <taxon>Pristionchus</taxon>
    </lineage>
</organism>
<dbReference type="EMBL" id="BTSY01000006">
    <property type="protein sequence ID" value="GMT31462.1"/>
    <property type="molecule type" value="Genomic_DNA"/>
</dbReference>
<evidence type="ECO:0000313" key="3">
    <source>
        <dbReference type="Proteomes" id="UP001432322"/>
    </source>
</evidence>
<evidence type="ECO:0000313" key="2">
    <source>
        <dbReference type="EMBL" id="GMT31462.1"/>
    </source>
</evidence>
<protein>
    <submittedName>
        <fullName evidence="2">Uncharacterized protein</fullName>
    </submittedName>
</protein>
<feature type="region of interest" description="Disordered" evidence="1">
    <location>
        <begin position="133"/>
        <end position="211"/>
    </location>
</feature>
<evidence type="ECO:0000256" key="1">
    <source>
        <dbReference type="SAM" id="MobiDB-lite"/>
    </source>
</evidence>
<gene>
    <name evidence="2" type="ORF">PFISCL1PPCAC_22759</name>
</gene>
<comment type="caution">
    <text evidence="2">The sequence shown here is derived from an EMBL/GenBank/DDBJ whole genome shotgun (WGS) entry which is preliminary data.</text>
</comment>
<name>A0AAV5WHS0_9BILA</name>
<feature type="compositionally biased region" description="Polar residues" evidence="1">
    <location>
        <begin position="159"/>
        <end position="169"/>
    </location>
</feature>
<feature type="compositionally biased region" description="Basic and acidic residues" evidence="1">
    <location>
        <begin position="139"/>
        <end position="158"/>
    </location>
</feature>
<feature type="non-terminal residue" evidence="2">
    <location>
        <position position="211"/>
    </location>
</feature>
<feature type="non-terminal residue" evidence="2">
    <location>
        <position position="1"/>
    </location>
</feature>
<sequence length="211" mass="23795">PLCFVVLSLPFLSPFPPRSPSISTSHLSEEWLPQRPHDEAMANVCNKNQKRKLTPRQSYKQLGTMLADLTLYTSNACDDNFEEEQFKRNQPDVKSLSEMIAENDTERTLNATSCYLRLMDSDYEKSFIFVPHGVPNTLKNEKPDEKRRSKTIPLKDDTSSASSAQNVSDGESRSPVKQKKQKNRKSDASYDRPSAAPSHMTVLGTNDRPSA</sequence>
<dbReference type="AlphaFoldDB" id="A0AAV5WHS0"/>
<accession>A0AAV5WHS0</accession>
<proteinExistence type="predicted"/>
<reference evidence="2" key="1">
    <citation type="submission" date="2023-10" db="EMBL/GenBank/DDBJ databases">
        <title>Genome assembly of Pristionchus species.</title>
        <authorList>
            <person name="Yoshida K."/>
            <person name="Sommer R.J."/>
        </authorList>
    </citation>
    <scope>NUCLEOTIDE SEQUENCE</scope>
    <source>
        <strain evidence="2">RS5133</strain>
    </source>
</reference>
<keyword evidence="3" id="KW-1185">Reference proteome</keyword>
<dbReference type="Proteomes" id="UP001432322">
    <property type="component" value="Unassembled WGS sequence"/>
</dbReference>